<proteinExistence type="predicted"/>
<sequence>MKTTWKPVDQHGVISSKQSRELPDSAFAFPGKRKEPLTDASHVRNAIARFDQTHDVSDAERDQAFANILAAARHYDINVAESDWRQLGKLPHTPNPAHGGRTSRG</sequence>
<dbReference type="Pfam" id="PF20223">
    <property type="entry name" value="DUF6582"/>
    <property type="match status" value="1"/>
</dbReference>
<dbReference type="EMBL" id="BONX01000039">
    <property type="protein sequence ID" value="GIG99038.1"/>
    <property type="molecule type" value="Genomic_DNA"/>
</dbReference>
<evidence type="ECO:0000256" key="1">
    <source>
        <dbReference type="SAM" id="MobiDB-lite"/>
    </source>
</evidence>
<evidence type="ECO:0000313" key="3">
    <source>
        <dbReference type="Proteomes" id="UP000621500"/>
    </source>
</evidence>
<dbReference type="InterPro" id="IPR046489">
    <property type="entry name" value="DUF6582"/>
</dbReference>
<evidence type="ECO:0000313" key="2">
    <source>
        <dbReference type="EMBL" id="GIG99038.1"/>
    </source>
</evidence>
<evidence type="ECO:0008006" key="4">
    <source>
        <dbReference type="Google" id="ProtNLM"/>
    </source>
</evidence>
<feature type="region of interest" description="Disordered" evidence="1">
    <location>
        <begin position="1"/>
        <end position="22"/>
    </location>
</feature>
<keyword evidence="3" id="KW-1185">Reference proteome</keyword>
<dbReference type="Proteomes" id="UP000621500">
    <property type="component" value="Unassembled WGS sequence"/>
</dbReference>
<name>A0ABQ4EWK5_9ACTN</name>
<gene>
    <name evidence="2" type="ORF">Pma05_56110</name>
</gene>
<accession>A0ABQ4EWK5</accession>
<comment type="caution">
    <text evidence="2">The sequence shown here is derived from an EMBL/GenBank/DDBJ whole genome shotgun (WGS) entry which is preliminary data.</text>
</comment>
<protein>
    <recommendedName>
        <fullName evidence="4">Centromere-binding protein ParB C-terminal domain-containing protein</fullName>
    </recommendedName>
</protein>
<organism evidence="2 3">
    <name type="scientific">Plantactinospora mayteni</name>
    <dbReference type="NCBI Taxonomy" id="566021"/>
    <lineage>
        <taxon>Bacteria</taxon>
        <taxon>Bacillati</taxon>
        <taxon>Actinomycetota</taxon>
        <taxon>Actinomycetes</taxon>
        <taxon>Micromonosporales</taxon>
        <taxon>Micromonosporaceae</taxon>
        <taxon>Plantactinospora</taxon>
    </lineage>
</organism>
<reference evidence="2 3" key="1">
    <citation type="submission" date="2021-01" db="EMBL/GenBank/DDBJ databases">
        <title>Whole genome shotgun sequence of Plantactinospora mayteni NBRC 109088.</title>
        <authorList>
            <person name="Komaki H."/>
            <person name="Tamura T."/>
        </authorList>
    </citation>
    <scope>NUCLEOTIDE SEQUENCE [LARGE SCALE GENOMIC DNA]</scope>
    <source>
        <strain evidence="2 3">NBRC 109088</strain>
    </source>
</reference>
<dbReference type="RefSeq" id="WP_203860446.1">
    <property type="nucleotide sequence ID" value="NZ_BAAAZQ010000009.1"/>
</dbReference>